<dbReference type="PANTHER" id="PTHR30032">
    <property type="entry name" value="N-ACETYLMURAMOYL-L-ALANINE AMIDASE-RELATED"/>
    <property type="match status" value="1"/>
</dbReference>
<dbReference type="InterPro" id="IPR013693">
    <property type="entry name" value="SpoIID/LytB_N"/>
</dbReference>
<dbReference type="GO" id="GO:0030288">
    <property type="term" value="C:outer membrane-bounded periplasmic space"/>
    <property type="evidence" value="ECO:0007669"/>
    <property type="project" value="TreeGrafter"/>
</dbReference>
<feature type="domain" description="Sporulation stage II protein D amidase enhancer LytB N-terminal" evidence="2">
    <location>
        <begin position="421"/>
        <end position="511"/>
    </location>
</feature>
<dbReference type="GeneID" id="78455258"/>
<evidence type="ECO:0000256" key="1">
    <source>
        <dbReference type="SAM" id="SignalP"/>
    </source>
</evidence>
<dbReference type="Pfam" id="PF08486">
    <property type="entry name" value="SpoIID"/>
    <property type="match status" value="1"/>
</dbReference>
<dbReference type="AlphaFoldDB" id="A0AAX2J969"/>
<reference evidence="3 4" key="1">
    <citation type="submission" date="2018-06" db="EMBL/GenBank/DDBJ databases">
        <authorList>
            <consortium name="Pathogen Informatics"/>
            <person name="Doyle S."/>
        </authorList>
    </citation>
    <scope>NUCLEOTIDE SEQUENCE [LARGE SCALE GENOMIC DNA]</scope>
    <source>
        <strain evidence="3 4">NCTC12112</strain>
    </source>
</reference>
<dbReference type="KEGG" id="ful:C4N20_10575"/>
<feature type="chain" id="PRO_5043668189" evidence="1">
    <location>
        <begin position="20"/>
        <end position="535"/>
    </location>
</feature>
<evidence type="ECO:0000313" key="4">
    <source>
        <dbReference type="Proteomes" id="UP000249008"/>
    </source>
</evidence>
<gene>
    <name evidence="3" type="primary">lytB</name>
    <name evidence="3" type="ORF">NCTC12112_00671</name>
</gene>
<feature type="signal peptide" evidence="1">
    <location>
        <begin position="1"/>
        <end position="19"/>
    </location>
</feature>
<dbReference type="InterPro" id="IPR013486">
    <property type="entry name" value="SpoIID/LytB"/>
</dbReference>
<proteinExistence type="predicted"/>
<protein>
    <submittedName>
        <fullName evidence="3">Modifier protein of major autolysin</fullName>
    </submittedName>
</protein>
<dbReference type="PANTHER" id="PTHR30032:SF4">
    <property type="entry name" value="AMIDASE ENHANCER"/>
    <property type="match status" value="1"/>
</dbReference>
<organism evidence="3 4">
    <name type="scientific">Fusobacterium ulcerans</name>
    <dbReference type="NCBI Taxonomy" id="861"/>
    <lineage>
        <taxon>Bacteria</taxon>
        <taxon>Fusobacteriati</taxon>
        <taxon>Fusobacteriota</taxon>
        <taxon>Fusobacteriia</taxon>
        <taxon>Fusobacteriales</taxon>
        <taxon>Fusobacteriaceae</taxon>
        <taxon>Fusobacterium</taxon>
    </lineage>
</organism>
<dbReference type="NCBIfam" id="TIGR02669">
    <property type="entry name" value="SpoIID_LytB"/>
    <property type="match status" value="1"/>
</dbReference>
<dbReference type="InterPro" id="IPR051922">
    <property type="entry name" value="Bact_Sporulation_Assoc"/>
</dbReference>
<dbReference type="GO" id="GO:0030435">
    <property type="term" value="P:sporulation resulting in formation of a cellular spore"/>
    <property type="evidence" value="ECO:0007669"/>
    <property type="project" value="InterPro"/>
</dbReference>
<dbReference type="Proteomes" id="UP000249008">
    <property type="component" value="Chromosome 1"/>
</dbReference>
<dbReference type="RefSeq" id="WP_005976141.1">
    <property type="nucleotide sequence ID" value="NZ_CABKNW010000001.1"/>
</dbReference>
<evidence type="ECO:0000259" key="2">
    <source>
        <dbReference type="Pfam" id="PF08486"/>
    </source>
</evidence>
<accession>A0AAX2J969</accession>
<sequence>MKKNLSKIFLVALMAASIAGCSSTPSKKPSSGGGFGGIFTSSKPQKAQHTDADYELDYTFFKEKGLPIPDNFKGRSVEYLVPGNDVLKEYGYSFFKKHNEKEMLKFFKDTTITGYGSNSNYWRWKITFTEQEFKNSVARNLPMVYKVRPRDVMTLSKGEWKSIPITAAAIGDVKDVEVAARGRSGVITYLLITTNKNKFLVSKELNVRKLLTADKNSTKTNRTIPLYGTKGGANGYSAKALRNNITLLPSAYFSIEKGSGNVTLYGGGNGHGVGMPQWTAYDLTKNYNYSYKDVLKRYYPNTDMKNMYSMKGVDKNIRVGISNSNGGLDHTRVVLHSGGKLKITGSGFKIDVPVRQKIEVVNEGKKLSIKVNGKQRVKTVNPVVIEGTGYYITLDGIKKMHTINPNYRGIMELKPSRTSSRGIRIINEIYMEDYLKQVVPSEMPQSFGVEALKAQAIAARTYALSDYLKFRYKNDGFHVKDTTESQVYNNQVENDDAKEAIESTKGKVLMYKDTPVDAKYFSTSGGFTEAANYVW</sequence>
<name>A0AAX2J969_9FUSO</name>
<evidence type="ECO:0000313" key="3">
    <source>
        <dbReference type="EMBL" id="SQJ00367.1"/>
    </source>
</evidence>
<dbReference type="EMBL" id="LS483487">
    <property type="protein sequence ID" value="SQJ00367.1"/>
    <property type="molecule type" value="Genomic_DNA"/>
</dbReference>
<dbReference type="PROSITE" id="PS51257">
    <property type="entry name" value="PROKAR_LIPOPROTEIN"/>
    <property type="match status" value="1"/>
</dbReference>
<keyword evidence="1" id="KW-0732">Signal</keyword>